<dbReference type="Proteomes" id="UP000238762">
    <property type="component" value="Unassembled WGS sequence"/>
</dbReference>
<evidence type="ECO:0000313" key="3">
    <source>
        <dbReference type="Proteomes" id="UP000238762"/>
    </source>
</evidence>
<gene>
    <name evidence="2" type="ORF">C7B64_22795</name>
</gene>
<dbReference type="InterPro" id="IPR006691">
    <property type="entry name" value="GyrA/parC_rep"/>
</dbReference>
<evidence type="ECO:0000256" key="1">
    <source>
        <dbReference type="SAM" id="MobiDB-lite"/>
    </source>
</evidence>
<dbReference type="InterPro" id="IPR050220">
    <property type="entry name" value="Type_II_DNA_Topoisomerases"/>
</dbReference>
<dbReference type="PANTHER" id="PTHR43493">
    <property type="entry name" value="DNA GYRASE/TOPOISOMERASE SUBUNIT A"/>
    <property type="match status" value="1"/>
</dbReference>
<accession>A0A2T1BX55</accession>
<keyword evidence="2" id="KW-0413">Isomerase</keyword>
<keyword evidence="3" id="KW-1185">Reference proteome</keyword>
<evidence type="ECO:0000313" key="2">
    <source>
        <dbReference type="EMBL" id="PSB00572.1"/>
    </source>
</evidence>
<dbReference type="GO" id="GO:0003918">
    <property type="term" value="F:DNA topoisomerase type II (double strand cut, ATP-hydrolyzing) activity"/>
    <property type="evidence" value="ECO:0007669"/>
    <property type="project" value="TreeGrafter"/>
</dbReference>
<dbReference type="GO" id="GO:0005524">
    <property type="term" value="F:ATP binding"/>
    <property type="evidence" value="ECO:0007669"/>
    <property type="project" value="InterPro"/>
</dbReference>
<feature type="non-terminal residue" evidence="2">
    <location>
        <position position="1"/>
    </location>
</feature>
<sequence length="367" mass="39749">RHELLKSLKKDLRALKRRYADPRRTKITLVNPPPPEPEKQPTPVERKPKKATTTTLDRPLLVEVETPAEVVLEFTTAKSVYKVSLEANNRNSKPKSELCIQSETISSNSELVLLTDAGKAYAGRLTDIPLGCLLNTGTPLTSLLPNSAQTAGEKIITYSTLPLVTAANGLVLLTAKGQIKRISTSELVNLTSRGLSTIKLKENDVLKGASWHQKQPEILIATSGGRLLRFSTSDRQLPIMGRTGQGVTALRLGQGEEFVGVWAVNSSDTVLLVSRQGYTKQIPIKSIRLANRGDIGTQALQFSTKTDGLVGAVVTSEIKEVAILSDRQRTITIPVDKVAILGKDGTGDKLTQIKAGEIVVEVLPILT</sequence>
<dbReference type="RefSeq" id="WP_281257375.1">
    <property type="nucleotide sequence ID" value="NZ_CAWNTC010000236.1"/>
</dbReference>
<dbReference type="SUPFAM" id="SSF101904">
    <property type="entry name" value="GyrA/ParC C-terminal domain-like"/>
    <property type="match status" value="1"/>
</dbReference>
<proteinExistence type="predicted"/>
<dbReference type="AlphaFoldDB" id="A0A2T1BX55"/>
<reference evidence="2 3" key="1">
    <citation type="submission" date="2018-02" db="EMBL/GenBank/DDBJ databases">
        <authorList>
            <person name="Cohen D.B."/>
            <person name="Kent A.D."/>
        </authorList>
    </citation>
    <scope>NUCLEOTIDE SEQUENCE [LARGE SCALE GENOMIC DNA]</scope>
    <source>
        <strain evidence="2 3">CCAP 1448/3</strain>
    </source>
</reference>
<dbReference type="GO" id="GO:0009330">
    <property type="term" value="C:DNA topoisomerase type II (double strand cut, ATP-hydrolyzing) complex"/>
    <property type="evidence" value="ECO:0007669"/>
    <property type="project" value="TreeGrafter"/>
</dbReference>
<reference evidence="2 3" key="2">
    <citation type="submission" date="2018-03" db="EMBL/GenBank/DDBJ databases">
        <title>The ancient ancestry and fast evolution of plastids.</title>
        <authorList>
            <person name="Moore K.R."/>
            <person name="Magnabosco C."/>
            <person name="Momper L."/>
            <person name="Gold D.A."/>
            <person name="Bosak T."/>
            <person name="Fournier G.P."/>
        </authorList>
    </citation>
    <scope>NUCLEOTIDE SEQUENCE [LARGE SCALE GENOMIC DNA]</scope>
    <source>
        <strain evidence="2 3">CCAP 1448/3</strain>
    </source>
</reference>
<dbReference type="GO" id="GO:0006265">
    <property type="term" value="P:DNA topological change"/>
    <property type="evidence" value="ECO:0007669"/>
    <property type="project" value="InterPro"/>
</dbReference>
<dbReference type="EMBL" id="PVWJ01000188">
    <property type="protein sequence ID" value="PSB00572.1"/>
    <property type="molecule type" value="Genomic_DNA"/>
</dbReference>
<dbReference type="GO" id="GO:0003677">
    <property type="term" value="F:DNA binding"/>
    <property type="evidence" value="ECO:0007669"/>
    <property type="project" value="InterPro"/>
</dbReference>
<dbReference type="Pfam" id="PF03989">
    <property type="entry name" value="DNA_gyraseA_C"/>
    <property type="match status" value="4"/>
</dbReference>
<organism evidence="2 3">
    <name type="scientific">Merismopedia glauca CCAP 1448/3</name>
    <dbReference type="NCBI Taxonomy" id="1296344"/>
    <lineage>
        <taxon>Bacteria</taxon>
        <taxon>Bacillati</taxon>
        <taxon>Cyanobacteriota</taxon>
        <taxon>Cyanophyceae</taxon>
        <taxon>Synechococcales</taxon>
        <taxon>Merismopediaceae</taxon>
        <taxon>Merismopedia</taxon>
    </lineage>
</organism>
<name>A0A2T1BX55_9CYAN</name>
<feature type="compositionally biased region" description="Basic and acidic residues" evidence="1">
    <location>
        <begin position="15"/>
        <end position="24"/>
    </location>
</feature>
<protein>
    <submittedName>
        <fullName evidence="2">DNA topoisomerase IV</fullName>
    </submittedName>
</protein>
<dbReference type="InterPro" id="IPR035516">
    <property type="entry name" value="Gyrase/topoIV_suA_C"/>
</dbReference>
<dbReference type="PANTHER" id="PTHR43493:SF5">
    <property type="entry name" value="DNA GYRASE SUBUNIT A, CHLOROPLASTIC_MITOCHONDRIAL"/>
    <property type="match status" value="1"/>
</dbReference>
<dbReference type="GO" id="GO:0005737">
    <property type="term" value="C:cytoplasm"/>
    <property type="evidence" value="ECO:0007669"/>
    <property type="project" value="TreeGrafter"/>
</dbReference>
<comment type="caution">
    <text evidence="2">The sequence shown here is derived from an EMBL/GenBank/DDBJ whole genome shotgun (WGS) entry which is preliminary data.</text>
</comment>
<feature type="region of interest" description="Disordered" evidence="1">
    <location>
        <begin position="15"/>
        <end position="54"/>
    </location>
</feature>
<dbReference type="Gene3D" id="2.120.10.90">
    <property type="entry name" value="DNA gyrase/topoisomerase IV, subunit A, C-terminal"/>
    <property type="match status" value="1"/>
</dbReference>